<protein>
    <submittedName>
        <fullName evidence="1">Uncharacterized protein</fullName>
    </submittedName>
</protein>
<evidence type="ECO:0000313" key="2">
    <source>
        <dbReference type="Proteomes" id="UP000531561"/>
    </source>
</evidence>
<reference evidence="1 2" key="1">
    <citation type="journal article" date="2020" name="Phytopathology">
        <title>A high-quality genome resource of Botrytis fragariae, a new and rapidly spreading fungal pathogen causing strawberry gray mold in the U.S.A.</title>
        <authorList>
            <person name="Wu Y."/>
            <person name="Saski C.A."/>
            <person name="Schnabel G."/>
            <person name="Xiao S."/>
            <person name="Hu M."/>
        </authorList>
    </citation>
    <scope>NUCLEOTIDE SEQUENCE [LARGE SCALE GENOMIC DNA]</scope>
    <source>
        <strain evidence="1 2">BVB16</strain>
    </source>
</reference>
<dbReference type="Proteomes" id="UP000531561">
    <property type="component" value="Unassembled WGS sequence"/>
</dbReference>
<keyword evidence="2" id="KW-1185">Reference proteome</keyword>
<dbReference type="EMBL" id="JABFCT010000022">
    <property type="protein sequence ID" value="KAF5868438.1"/>
    <property type="molecule type" value="Genomic_DNA"/>
</dbReference>
<dbReference type="AlphaFoldDB" id="A0A8H6AJM0"/>
<dbReference type="RefSeq" id="XP_037187387.1">
    <property type="nucleotide sequence ID" value="XM_037342665.1"/>
</dbReference>
<accession>A0A8H6AJM0</accession>
<comment type="caution">
    <text evidence="1">The sequence shown here is derived from an EMBL/GenBank/DDBJ whole genome shotgun (WGS) entry which is preliminary data.</text>
</comment>
<evidence type="ECO:0000313" key="1">
    <source>
        <dbReference type="EMBL" id="KAF5868438.1"/>
    </source>
</evidence>
<dbReference type="GeneID" id="59266357"/>
<name>A0A8H6AJM0_9HELO</name>
<proteinExistence type="predicted"/>
<organism evidence="1 2">
    <name type="scientific">Botrytis fragariae</name>
    <dbReference type="NCBI Taxonomy" id="1964551"/>
    <lineage>
        <taxon>Eukaryota</taxon>
        <taxon>Fungi</taxon>
        <taxon>Dikarya</taxon>
        <taxon>Ascomycota</taxon>
        <taxon>Pezizomycotina</taxon>
        <taxon>Leotiomycetes</taxon>
        <taxon>Helotiales</taxon>
        <taxon>Sclerotiniaceae</taxon>
        <taxon>Botrytis</taxon>
    </lineage>
</organism>
<sequence>MLNFVPLLFDNISAELKFHARELLSKCFNNIRPENTRGPLFGLVFVTVCSSHAVKGINHLEKYKYANHFGMK</sequence>
<gene>
    <name evidence="1" type="ORF">Bfra_012348</name>
</gene>